<name>A0A6H9YSN8_9ACTN</name>
<protein>
    <recommendedName>
        <fullName evidence="3">HPF/RaiA family ribosome-associated protein</fullName>
    </recommendedName>
</protein>
<dbReference type="EMBL" id="WBMT01000010">
    <property type="protein sequence ID" value="KAB2347038.1"/>
    <property type="molecule type" value="Genomic_DNA"/>
</dbReference>
<dbReference type="OrthoDB" id="3825664at2"/>
<organism evidence="1 2">
    <name type="scientific">Actinomadura rudentiformis</name>
    <dbReference type="NCBI Taxonomy" id="359158"/>
    <lineage>
        <taxon>Bacteria</taxon>
        <taxon>Bacillati</taxon>
        <taxon>Actinomycetota</taxon>
        <taxon>Actinomycetes</taxon>
        <taxon>Streptosporangiales</taxon>
        <taxon>Thermomonosporaceae</taxon>
        <taxon>Actinomadura</taxon>
    </lineage>
</organism>
<dbReference type="AlphaFoldDB" id="A0A6H9YSN8"/>
<reference evidence="1 2" key="1">
    <citation type="submission" date="2019-09" db="EMBL/GenBank/DDBJ databases">
        <title>Actinomadura physcomitrii sp. nov., a novel actinomycete isolated from moss [Physcomitrium sphaericum (Ludw) Fuernr].</title>
        <authorList>
            <person name="Zhuang X."/>
            <person name="Liu C."/>
        </authorList>
    </citation>
    <scope>NUCLEOTIDE SEQUENCE [LARGE SCALE GENOMIC DNA]</scope>
    <source>
        <strain evidence="1 2">HMC1</strain>
    </source>
</reference>
<accession>A0A6H9YSN8</accession>
<dbReference type="Proteomes" id="UP000468735">
    <property type="component" value="Unassembled WGS sequence"/>
</dbReference>
<evidence type="ECO:0000313" key="1">
    <source>
        <dbReference type="EMBL" id="KAB2347038.1"/>
    </source>
</evidence>
<proteinExistence type="predicted"/>
<sequence>MHSNISELPEVRFLTSGDVSDADREAARQAVRAALSEVRGVVKEAQVTLSVVDDPALPRPALAQAVVDLNGRRLRAQAAAPDLSESIKLLQDRLAVRAAYLRAG</sequence>
<comment type="caution">
    <text evidence="1">The sequence shown here is derived from an EMBL/GenBank/DDBJ whole genome shotgun (WGS) entry which is preliminary data.</text>
</comment>
<keyword evidence="2" id="KW-1185">Reference proteome</keyword>
<evidence type="ECO:0000313" key="2">
    <source>
        <dbReference type="Proteomes" id="UP000468735"/>
    </source>
</evidence>
<dbReference type="InterPro" id="IPR036567">
    <property type="entry name" value="RHF-like"/>
</dbReference>
<gene>
    <name evidence="1" type="ORF">F8566_21645</name>
</gene>
<evidence type="ECO:0008006" key="3">
    <source>
        <dbReference type="Google" id="ProtNLM"/>
    </source>
</evidence>
<dbReference type="SUPFAM" id="SSF69754">
    <property type="entry name" value="Ribosome binding protein Y (YfiA homologue)"/>
    <property type="match status" value="1"/>
</dbReference>